<dbReference type="PANTHER" id="PTHR43215:SF14">
    <property type="entry name" value="RADIAL SPOKE HEAD 1 HOMOLOG"/>
    <property type="match status" value="1"/>
</dbReference>
<feature type="non-terminal residue" evidence="2">
    <location>
        <position position="132"/>
    </location>
</feature>
<comment type="caution">
    <text evidence="2">The sequence shown here is derived from an EMBL/GenBank/DDBJ whole genome shotgun (WGS) entry which is preliminary data.</text>
</comment>
<reference evidence="2" key="1">
    <citation type="submission" date="2020-05" db="EMBL/GenBank/DDBJ databases">
        <title>Phylogenomic resolution of chytrid fungi.</title>
        <authorList>
            <person name="Stajich J.E."/>
            <person name="Amses K."/>
            <person name="Simmons R."/>
            <person name="Seto K."/>
            <person name="Myers J."/>
            <person name="Bonds A."/>
            <person name="Quandt C.A."/>
            <person name="Barry K."/>
            <person name="Liu P."/>
            <person name="Grigoriev I."/>
            <person name="Longcore J.E."/>
            <person name="James T.Y."/>
        </authorList>
    </citation>
    <scope>NUCLEOTIDE SEQUENCE</scope>
    <source>
        <strain evidence="2">JEL0318</strain>
    </source>
</reference>
<accession>A0AAD5SFD5</accession>
<evidence type="ECO:0000256" key="1">
    <source>
        <dbReference type="ARBA" id="ARBA00022737"/>
    </source>
</evidence>
<evidence type="ECO:0000313" key="2">
    <source>
        <dbReference type="EMBL" id="KAJ3052101.1"/>
    </source>
</evidence>
<name>A0AAD5SFD5_9FUNG</name>
<dbReference type="AlphaFoldDB" id="A0AAD5SFD5"/>
<dbReference type="PANTHER" id="PTHR43215">
    <property type="entry name" value="RADIAL SPOKE HEAD 1 HOMOLOG"/>
    <property type="match status" value="1"/>
</dbReference>
<dbReference type="Gene3D" id="2.20.110.10">
    <property type="entry name" value="Histone H3 K4-specific methyltransferase SET7/9 N-terminal domain"/>
    <property type="match status" value="1"/>
</dbReference>
<proteinExistence type="predicted"/>
<keyword evidence="1" id="KW-0677">Repeat</keyword>
<keyword evidence="3" id="KW-1185">Reference proteome</keyword>
<evidence type="ECO:0000313" key="3">
    <source>
        <dbReference type="Proteomes" id="UP001212841"/>
    </source>
</evidence>
<dbReference type="SMART" id="SM00698">
    <property type="entry name" value="MORN"/>
    <property type="match status" value="2"/>
</dbReference>
<dbReference type="SUPFAM" id="SSF82185">
    <property type="entry name" value="Histone H3 K4-specific methyltransferase SET7/9 N-terminal domain"/>
    <property type="match status" value="1"/>
</dbReference>
<organism evidence="2 3">
    <name type="scientific">Rhizophlyctis rosea</name>
    <dbReference type="NCBI Taxonomy" id="64517"/>
    <lineage>
        <taxon>Eukaryota</taxon>
        <taxon>Fungi</taxon>
        <taxon>Fungi incertae sedis</taxon>
        <taxon>Chytridiomycota</taxon>
        <taxon>Chytridiomycota incertae sedis</taxon>
        <taxon>Chytridiomycetes</taxon>
        <taxon>Rhizophlyctidales</taxon>
        <taxon>Rhizophlyctidaceae</taxon>
        <taxon>Rhizophlyctis</taxon>
    </lineage>
</organism>
<dbReference type="Pfam" id="PF02493">
    <property type="entry name" value="MORN"/>
    <property type="match status" value="2"/>
</dbReference>
<dbReference type="Proteomes" id="UP001212841">
    <property type="component" value="Unassembled WGS sequence"/>
</dbReference>
<sequence>MTTLTNRFQLPNLASSSAHNLPIPNTAGTDEFCGGPTAGQSSHVLIARHADIGRVARWKQKDLLARRNGPHATVYMTNGDWYLGDWSGDLKHGNGTYYYHKTGSIYEGEWSADVRCGYGTYAIPINPQPKSK</sequence>
<gene>
    <name evidence="2" type="ORF">HK097_006902</name>
</gene>
<protein>
    <submittedName>
        <fullName evidence="2">Uncharacterized protein</fullName>
    </submittedName>
</protein>
<dbReference type="EMBL" id="JADGJD010000327">
    <property type="protein sequence ID" value="KAJ3052101.1"/>
    <property type="molecule type" value="Genomic_DNA"/>
</dbReference>
<dbReference type="InterPro" id="IPR003409">
    <property type="entry name" value="MORN"/>
</dbReference>